<evidence type="ECO:0000256" key="2">
    <source>
        <dbReference type="ARBA" id="ARBA00023012"/>
    </source>
</evidence>
<dbReference type="GO" id="GO:0000976">
    <property type="term" value="F:transcription cis-regulatory region binding"/>
    <property type="evidence" value="ECO:0007669"/>
    <property type="project" value="TreeGrafter"/>
</dbReference>
<evidence type="ECO:0000256" key="5">
    <source>
        <dbReference type="ARBA" id="ARBA00023163"/>
    </source>
</evidence>
<comment type="caution">
    <text evidence="10">The sequence shown here is derived from an EMBL/GenBank/DDBJ whole genome shotgun (WGS) entry which is preliminary data.</text>
</comment>
<dbReference type="InterPro" id="IPR039420">
    <property type="entry name" value="WalR-like"/>
</dbReference>
<dbReference type="GO" id="GO:0006355">
    <property type="term" value="P:regulation of DNA-templated transcription"/>
    <property type="evidence" value="ECO:0007669"/>
    <property type="project" value="InterPro"/>
</dbReference>
<dbReference type="PROSITE" id="PS51755">
    <property type="entry name" value="OMPR_PHOB"/>
    <property type="match status" value="1"/>
</dbReference>
<keyword evidence="1 6" id="KW-0597">Phosphoprotein</keyword>
<evidence type="ECO:0000313" key="11">
    <source>
        <dbReference type="Proteomes" id="UP000308891"/>
    </source>
</evidence>
<dbReference type="Pfam" id="PF00072">
    <property type="entry name" value="Response_reg"/>
    <property type="match status" value="1"/>
</dbReference>
<name>A0A4T0UIW5_9NEIS</name>
<dbReference type="SUPFAM" id="SSF46894">
    <property type="entry name" value="C-terminal effector domain of the bipartite response regulators"/>
    <property type="match status" value="1"/>
</dbReference>
<dbReference type="SMART" id="SM00448">
    <property type="entry name" value="REC"/>
    <property type="match status" value="1"/>
</dbReference>
<protein>
    <submittedName>
        <fullName evidence="10">Response regulator transcription factor</fullName>
    </submittedName>
</protein>
<evidence type="ECO:0000259" key="8">
    <source>
        <dbReference type="PROSITE" id="PS50110"/>
    </source>
</evidence>
<proteinExistence type="predicted"/>
<sequence length="220" mass="23687">MHRLLLLEDEPDLQEELADFLRARCWQVLAASTIAEAEALSGQAAMAVCDVMLPDGSGFDFAARLRARSAGCGIVMLTARGATQDVVAGLQGGADHYLVKPVNLLQLDATLQALSRRVGLANWRLERASRGLCAPGLPPFELSAGEWSLLEVLAAAGGEPVSRRAIVEAQGHGWLDYDQRRLDTQISRLRQRWREHAGGELPLKTVHGAGYALTVSVALG</sequence>
<reference evidence="10 11" key="1">
    <citation type="submission" date="2019-04" db="EMBL/GenBank/DDBJ databases">
        <title>Crenobacter sp. nov.</title>
        <authorList>
            <person name="Shi S."/>
        </authorList>
    </citation>
    <scope>NUCLEOTIDE SEQUENCE [LARGE SCALE GENOMIC DNA]</scope>
    <source>
        <strain evidence="10 11">GY 70310</strain>
    </source>
</reference>
<dbReference type="InterPro" id="IPR016032">
    <property type="entry name" value="Sig_transdc_resp-reg_C-effctor"/>
</dbReference>
<organism evidence="10 11">
    <name type="scientific">Crenobacter intestini</name>
    <dbReference type="NCBI Taxonomy" id="2563443"/>
    <lineage>
        <taxon>Bacteria</taxon>
        <taxon>Pseudomonadati</taxon>
        <taxon>Pseudomonadota</taxon>
        <taxon>Betaproteobacteria</taxon>
        <taxon>Neisseriales</taxon>
        <taxon>Neisseriaceae</taxon>
        <taxon>Crenobacter</taxon>
    </lineage>
</organism>
<dbReference type="GO" id="GO:0032993">
    <property type="term" value="C:protein-DNA complex"/>
    <property type="evidence" value="ECO:0007669"/>
    <property type="project" value="TreeGrafter"/>
</dbReference>
<evidence type="ECO:0000259" key="9">
    <source>
        <dbReference type="PROSITE" id="PS51755"/>
    </source>
</evidence>
<dbReference type="RefSeq" id="WP_136555879.1">
    <property type="nucleotide sequence ID" value="NZ_STGJ01000029.1"/>
</dbReference>
<feature type="modified residue" description="4-aspartylphosphate" evidence="6">
    <location>
        <position position="50"/>
    </location>
</feature>
<feature type="DNA-binding region" description="OmpR/PhoB-type" evidence="7">
    <location>
        <begin position="115"/>
        <end position="215"/>
    </location>
</feature>
<evidence type="ECO:0000256" key="3">
    <source>
        <dbReference type="ARBA" id="ARBA00023015"/>
    </source>
</evidence>
<feature type="domain" description="OmpR/PhoB-type" evidence="9">
    <location>
        <begin position="115"/>
        <end position="215"/>
    </location>
</feature>
<accession>A0A4T0UIW5</accession>
<dbReference type="CDD" id="cd17574">
    <property type="entry name" value="REC_OmpR"/>
    <property type="match status" value="1"/>
</dbReference>
<dbReference type="SUPFAM" id="SSF52172">
    <property type="entry name" value="CheY-like"/>
    <property type="match status" value="1"/>
</dbReference>
<dbReference type="InterPro" id="IPR001789">
    <property type="entry name" value="Sig_transdc_resp-reg_receiver"/>
</dbReference>
<dbReference type="InterPro" id="IPR001867">
    <property type="entry name" value="OmpR/PhoB-type_DNA-bd"/>
</dbReference>
<dbReference type="Gene3D" id="3.40.50.2300">
    <property type="match status" value="1"/>
</dbReference>
<dbReference type="EMBL" id="STGJ01000029">
    <property type="protein sequence ID" value="TIC78472.1"/>
    <property type="molecule type" value="Genomic_DNA"/>
</dbReference>
<keyword evidence="5" id="KW-0804">Transcription</keyword>
<gene>
    <name evidence="10" type="ORF">E5K04_16165</name>
</gene>
<evidence type="ECO:0000256" key="4">
    <source>
        <dbReference type="ARBA" id="ARBA00023125"/>
    </source>
</evidence>
<dbReference type="GO" id="GO:0000156">
    <property type="term" value="F:phosphorelay response regulator activity"/>
    <property type="evidence" value="ECO:0007669"/>
    <property type="project" value="TreeGrafter"/>
</dbReference>
<feature type="domain" description="Response regulatory" evidence="8">
    <location>
        <begin position="3"/>
        <end position="115"/>
    </location>
</feature>
<dbReference type="PANTHER" id="PTHR48111:SF1">
    <property type="entry name" value="TWO-COMPONENT RESPONSE REGULATOR ORR33"/>
    <property type="match status" value="1"/>
</dbReference>
<dbReference type="InterPro" id="IPR011006">
    <property type="entry name" value="CheY-like_superfamily"/>
</dbReference>
<dbReference type="Pfam" id="PF00486">
    <property type="entry name" value="Trans_reg_C"/>
    <property type="match status" value="1"/>
</dbReference>
<evidence type="ECO:0000256" key="1">
    <source>
        <dbReference type="ARBA" id="ARBA00022553"/>
    </source>
</evidence>
<keyword evidence="11" id="KW-1185">Reference proteome</keyword>
<dbReference type="AlphaFoldDB" id="A0A4T0UIW5"/>
<dbReference type="PROSITE" id="PS50110">
    <property type="entry name" value="RESPONSE_REGULATORY"/>
    <property type="match status" value="1"/>
</dbReference>
<evidence type="ECO:0000313" key="10">
    <source>
        <dbReference type="EMBL" id="TIC78472.1"/>
    </source>
</evidence>
<keyword evidence="2" id="KW-0902">Two-component regulatory system</keyword>
<dbReference type="PANTHER" id="PTHR48111">
    <property type="entry name" value="REGULATOR OF RPOS"/>
    <property type="match status" value="1"/>
</dbReference>
<keyword evidence="3" id="KW-0805">Transcription regulation</keyword>
<dbReference type="InterPro" id="IPR036388">
    <property type="entry name" value="WH-like_DNA-bd_sf"/>
</dbReference>
<dbReference type="SMART" id="SM00862">
    <property type="entry name" value="Trans_reg_C"/>
    <property type="match status" value="1"/>
</dbReference>
<dbReference type="Gene3D" id="1.10.10.10">
    <property type="entry name" value="Winged helix-like DNA-binding domain superfamily/Winged helix DNA-binding domain"/>
    <property type="match status" value="1"/>
</dbReference>
<evidence type="ECO:0000256" key="7">
    <source>
        <dbReference type="PROSITE-ProRule" id="PRU01091"/>
    </source>
</evidence>
<dbReference type="CDD" id="cd00383">
    <property type="entry name" value="trans_reg_C"/>
    <property type="match status" value="1"/>
</dbReference>
<dbReference type="Proteomes" id="UP000308891">
    <property type="component" value="Unassembled WGS sequence"/>
</dbReference>
<keyword evidence="4 7" id="KW-0238">DNA-binding</keyword>
<dbReference type="OrthoDB" id="5295288at2"/>
<dbReference type="GO" id="GO:0005829">
    <property type="term" value="C:cytosol"/>
    <property type="evidence" value="ECO:0007669"/>
    <property type="project" value="TreeGrafter"/>
</dbReference>
<evidence type="ECO:0000256" key="6">
    <source>
        <dbReference type="PROSITE-ProRule" id="PRU00169"/>
    </source>
</evidence>